<evidence type="ECO:0000313" key="2">
    <source>
        <dbReference type="EMBL" id="PSC05416.1"/>
    </source>
</evidence>
<evidence type="ECO:0000313" key="3">
    <source>
        <dbReference type="Proteomes" id="UP000239772"/>
    </source>
</evidence>
<keyword evidence="3" id="KW-1185">Reference proteome</keyword>
<proteinExistence type="predicted"/>
<feature type="compositionally biased region" description="Low complexity" evidence="1">
    <location>
        <begin position="93"/>
        <end position="103"/>
    </location>
</feature>
<feature type="compositionally biased region" description="Low complexity" evidence="1">
    <location>
        <begin position="111"/>
        <end position="133"/>
    </location>
</feature>
<dbReference type="RefSeq" id="WP_106336436.1">
    <property type="nucleotide sequence ID" value="NZ_PVZS01000008.1"/>
</dbReference>
<organism evidence="2 3">
    <name type="scientific">Alsobacter soli</name>
    <dbReference type="NCBI Taxonomy" id="2109933"/>
    <lineage>
        <taxon>Bacteria</taxon>
        <taxon>Pseudomonadati</taxon>
        <taxon>Pseudomonadota</taxon>
        <taxon>Alphaproteobacteria</taxon>
        <taxon>Hyphomicrobiales</taxon>
        <taxon>Alsobacteraceae</taxon>
        <taxon>Alsobacter</taxon>
    </lineage>
</organism>
<comment type="caution">
    <text evidence="2">The sequence shown here is derived from an EMBL/GenBank/DDBJ whole genome shotgun (WGS) entry which is preliminary data.</text>
</comment>
<dbReference type="Proteomes" id="UP000239772">
    <property type="component" value="Unassembled WGS sequence"/>
</dbReference>
<dbReference type="AlphaFoldDB" id="A0A2T1HUS2"/>
<dbReference type="OrthoDB" id="8006143at2"/>
<sequence length="276" mass="27416">MRPFAFQDSDAPIGASRLDNRPGEPPLARPAGNAWKPFAGAAAIALVAAGMATLLVQSLGSPAPTEPAADRPAPERTASISSQPVAPAADSKPSVVVPQTSAAPPAPPAPSGAAPLQSASQPAPTAANALPAQPVLPPSQAPAPAPAQVASIAPAPELPAAPVTPAPVPSIAQAEVPSPAAAPAAPAPETGSLNLSSEEVLTSLERGEAKLKAGDVAAARRYFERVALAGDARGATAMGRTFDPEVLLKLPVIGLEPDPAQAEAWYAKARTLKAGP</sequence>
<feature type="region of interest" description="Disordered" evidence="1">
    <location>
        <begin position="1"/>
        <end position="34"/>
    </location>
</feature>
<accession>A0A2T1HUS2</accession>
<protein>
    <submittedName>
        <fullName evidence="2">Uncharacterized protein</fullName>
    </submittedName>
</protein>
<dbReference type="EMBL" id="PVZS01000008">
    <property type="protein sequence ID" value="PSC05416.1"/>
    <property type="molecule type" value="Genomic_DNA"/>
</dbReference>
<reference evidence="3" key="1">
    <citation type="submission" date="2018-03" db="EMBL/GenBank/DDBJ databases">
        <authorList>
            <person name="Sun L."/>
            <person name="Liu H."/>
            <person name="Chen W."/>
            <person name="Huang K."/>
            <person name="Liu W."/>
            <person name="Gao X."/>
        </authorList>
    </citation>
    <scope>NUCLEOTIDE SEQUENCE [LARGE SCALE GENOMIC DNA]</scope>
    <source>
        <strain evidence="3">SH9</strain>
    </source>
</reference>
<feature type="compositionally biased region" description="Low complexity" evidence="1">
    <location>
        <begin position="174"/>
        <end position="188"/>
    </location>
</feature>
<name>A0A2T1HUS2_9HYPH</name>
<feature type="region of interest" description="Disordered" evidence="1">
    <location>
        <begin position="174"/>
        <end position="199"/>
    </location>
</feature>
<feature type="region of interest" description="Disordered" evidence="1">
    <location>
        <begin position="60"/>
        <end position="150"/>
    </location>
</feature>
<evidence type="ECO:0000256" key="1">
    <source>
        <dbReference type="SAM" id="MobiDB-lite"/>
    </source>
</evidence>
<gene>
    <name evidence="2" type="ORF">SLNSH_09500</name>
</gene>
<feature type="compositionally biased region" description="Pro residues" evidence="1">
    <location>
        <begin position="134"/>
        <end position="145"/>
    </location>
</feature>